<dbReference type="GO" id="GO:0016020">
    <property type="term" value="C:membrane"/>
    <property type="evidence" value="ECO:0007669"/>
    <property type="project" value="InterPro"/>
</dbReference>
<dbReference type="AlphaFoldDB" id="A0A162BES5"/>
<dbReference type="InterPro" id="IPR005225">
    <property type="entry name" value="Small_GTP-bd"/>
</dbReference>
<dbReference type="Pfam" id="PF00144">
    <property type="entry name" value="Beta-lactamase"/>
    <property type="match status" value="1"/>
</dbReference>
<evidence type="ECO:0000256" key="3">
    <source>
        <dbReference type="SAM" id="MobiDB-lite"/>
    </source>
</evidence>
<dbReference type="Proteomes" id="UP000076449">
    <property type="component" value="Chromosome IV"/>
</dbReference>
<dbReference type="Gene3D" id="3.40.50.300">
    <property type="entry name" value="P-loop containing nucleotide triphosphate hydrolases"/>
    <property type="match status" value="1"/>
</dbReference>
<feature type="compositionally biased region" description="Basic residues" evidence="3">
    <location>
        <begin position="193"/>
        <end position="208"/>
    </location>
</feature>
<dbReference type="SMART" id="SM00175">
    <property type="entry name" value="RAB"/>
    <property type="match status" value="1"/>
</dbReference>
<evidence type="ECO:0000256" key="2">
    <source>
        <dbReference type="ARBA" id="ARBA00023134"/>
    </source>
</evidence>
<dbReference type="GO" id="GO:0007165">
    <property type="term" value="P:signal transduction"/>
    <property type="evidence" value="ECO:0007669"/>
    <property type="project" value="InterPro"/>
</dbReference>
<sequence>MSDNLTLVVVGDEGVGKSALAVRFCLDQFAEGFEPTLDDSYRTRMVVDNRPCILEIIDTAGRGEYAALREDYIRDGDAFIIAYSITSRESFSHVRAYYNNIRQVKKDMEVEHTLKLSPSKRPIRSPIILVGTKTDVQAQREVSYKEGRMLSKSLECWFYETSPKCGSDVERAFSDVIRRFRQENLPGYPKPPASKRSRKGQHRRKVHDPRRSTPSTIDRLRQLSGLIDQIRKIGGVPGVSIGVLDHGENLWTENFGFRDESKTSLPDANTQYGIGHITMSMVAAGVGKLVDDGKLQWTTLLREIIPEIVHTHATWTYTSTIADILAHRCGLDEAIATLLADGEIGDIRLPLEASLKTVDRIPHPLPHRESWLMCPWGYTIASHIIELVSQQQLHKYLQDQVFQPLGMTCTTLRPSFEGGNNIAEPHASLSNGEACPLAFQPRYSFSSFEASRGAYSTVNDLLLWAKETLAASQNTKTPSNAVLRQIPQILSNHIAMKNPSLLERSYGFGWARAQLPGIVGLLGGNSLLWEMSEQPVLGAGNQSRLVIYHQGGGPGYSSFLALFPETQSAVVVLMNTTATSDAADWIGRLVIEGLFDFAKPTDYVDLAEEGKRRTLERYATLHKRLTEERIQGAPPLPLECYVGKYKNEDYKYMLEVTLNLESQSDLMISFRPGSQRYPLRHYHDHVFEWSMSFDETRKSGRYDIVDPSYFRIRFEIYPDNRASRIIWNIHDASVPDGLTFEWKDECLAEAWRAVHAGMNHLISNMTYDSLLT</sequence>
<dbReference type="SMART" id="SM00173">
    <property type="entry name" value="RAS"/>
    <property type="match status" value="1"/>
</dbReference>
<dbReference type="InterPro" id="IPR021860">
    <property type="entry name" value="Peptidase_S12_Pab87-rel_C"/>
</dbReference>
<dbReference type="EMBL" id="CM002801">
    <property type="protein sequence ID" value="KZN84249.1"/>
    <property type="molecule type" value="Genomic_DNA"/>
</dbReference>
<dbReference type="GO" id="GO:0005525">
    <property type="term" value="F:GTP binding"/>
    <property type="evidence" value="ECO:0007669"/>
    <property type="project" value="UniProtKB-KW"/>
</dbReference>
<dbReference type="InterPro" id="IPR027417">
    <property type="entry name" value="P-loop_NTPase"/>
</dbReference>
<dbReference type="SMART" id="SM00174">
    <property type="entry name" value="RHO"/>
    <property type="match status" value="1"/>
</dbReference>
<dbReference type="SUPFAM" id="SSF52540">
    <property type="entry name" value="P-loop containing nucleoside triphosphate hydrolases"/>
    <property type="match status" value="1"/>
</dbReference>
<evidence type="ECO:0000313" key="6">
    <source>
        <dbReference type="EMBL" id="KZN84249.1"/>
    </source>
</evidence>
<dbReference type="InterPro" id="IPR001466">
    <property type="entry name" value="Beta-lactam-related"/>
</dbReference>
<dbReference type="InterPro" id="IPR001806">
    <property type="entry name" value="Small_GTPase"/>
</dbReference>
<gene>
    <name evidence="6" type="ORF">EN45_113690</name>
</gene>
<evidence type="ECO:0000259" key="5">
    <source>
        <dbReference type="Pfam" id="PF11954"/>
    </source>
</evidence>
<dbReference type="Gene3D" id="3.40.710.10">
    <property type="entry name" value="DD-peptidase/beta-lactamase superfamily"/>
    <property type="match status" value="1"/>
</dbReference>
<dbReference type="Pfam" id="PF11954">
    <property type="entry name" value="DUF3471"/>
    <property type="match status" value="1"/>
</dbReference>
<dbReference type="GO" id="GO:0003924">
    <property type="term" value="F:GTPase activity"/>
    <property type="evidence" value="ECO:0007669"/>
    <property type="project" value="InterPro"/>
</dbReference>
<dbReference type="PROSITE" id="PS51420">
    <property type="entry name" value="RHO"/>
    <property type="match status" value="1"/>
</dbReference>
<dbReference type="InterPro" id="IPR012338">
    <property type="entry name" value="Beta-lactam/transpept-like"/>
</dbReference>
<evidence type="ECO:0008006" key="7">
    <source>
        <dbReference type="Google" id="ProtNLM"/>
    </source>
</evidence>
<evidence type="ECO:0000259" key="4">
    <source>
        <dbReference type="Pfam" id="PF00144"/>
    </source>
</evidence>
<dbReference type="Pfam" id="PF00071">
    <property type="entry name" value="Ras"/>
    <property type="match status" value="1"/>
</dbReference>
<feature type="domain" description="Beta-lactamase-related" evidence="4">
    <location>
        <begin position="225"/>
        <end position="585"/>
    </location>
</feature>
<protein>
    <recommendedName>
        <fullName evidence="7">Beta-lactamase-related domain-containing protein</fullName>
    </recommendedName>
</protein>
<dbReference type="Gene3D" id="2.40.128.600">
    <property type="match status" value="1"/>
</dbReference>
<dbReference type="NCBIfam" id="TIGR00231">
    <property type="entry name" value="small_GTP"/>
    <property type="match status" value="1"/>
</dbReference>
<name>A0A162BES5_PENCH</name>
<dbReference type="PROSITE" id="PS51419">
    <property type="entry name" value="RAB"/>
    <property type="match status" value="1"/>
</dbReference>
<evidence type="ECO:0000256" key="1">
    <source>
        <dbReference type="ARBA" id="ARBA00022741"/>
    </source>
</evidence>
<organism evidence="6">
    <name type="scientific">Penicillium chrysogenum</name>
    <name type="common">Penicillium notatum</name>
    <dbReference type="NCBI Taxonomy" id="5076"/>
    <lineage>
        <taxon>Eukaryota</taxon>
        <taxon>Fungi</taxon>
        <taxon>Dikarya</taxon>
        <taxon>Ascomycota</taxon>
        <taxon>Pezizomycotina</taxon>
        <taxon>Eurotiomycetes</taxon>
        <taxon>Eurotiomycetidae</taxon>
        <taxon>Eurotiales</taxon>
        <taxon>Aspergillaceae</taxon>
        <taxon>Penicillium</taxon>
        <taxon>Penicillium chrysogenum species complex</taxon>
    </lineage>
</organism>
<dbReference type="PROSITE" id="PS51421">
    <property type="entry name" value="RAS"/>
    <property type="match status" value="1"/>
</dbReference>
<dbReference type="PRINTS" id="PR00449">
    <property type="entry name" value="RASTRNSFRMNG"/>
</dbReference>
<keyword evidence="1" id="KW-0547">Nucleotide-binding</keyword>
<dbReference type="PANTHER" id="PTHR24070">
    <property type="entry name" value="RAS, DI-RAS, AND RHEB FAMILY MEMBERS OF SMALL GTPASE SUPERFAMILY"/>
    <property type="match status" value="1"/>
</dbReference>
<keyword evidence="2" id="KW-0342">GTP-binding</keyword>
<dbReference type="InterPro" id="IPR020849">
    <property type="entry name" value="Small_GTPase_Ras-type"/>
</dbReference>
<accession>A0A162BES5</accession>
<feature type="domain" description="Peptidase S12 Pab87-related C-terminal" evidence="5">
    <location>
        <begin position="632"/>
        <end position="728"/>
    </location>
</feature>
<reference evidence="6" key="1">
    <citation type="journal article" date="2014" name="Genome Announc.">
        <title>Complete sequencing and chromosome-scale genome assembly of the industrial progenitor strain P2niaD18 from the penicillin producer Penicillium chrysogenum.</title>
        <authorList>
            <person name="Specht T."/>
            <person name="Dahlmann T.A."/>
            <person name="Zadra I."/>
            <person name="Kurnsteiner H."/>
            <person name="Kuck U."/>
        </authorList>
    </citation>
    <scope>NUCLEOTIDE SEQUENCE [LARGE SCALE GENOMIC DNA]</scope>
    <source>
        <strain evidence="6">P2niaD18</strain>
    </source>
</reference>
<proteinExistence type="predicted"/>
<feature type="region of interest" description="Disordered" evidence="3">
    <location>
        <begin position="183"/>
        <end position="215"/>
    </location>
</feature>
<dbReference type="SUPFAM" id="SSF56601">
    <property type="entry name" value="beta-lactamase/transpeptidase-like"/>
    <property type="match status" value="1"/>
</dbReference>